<proteinExistence type="predicted"/>
<feature type="transmembrane region" description="Helical" evidence="2">
    <location>
        <begin position="80"/>
        <end position="101"/>
    </location>
</feature>
<keyword evidence="2" id="KW-0812">Transmembrane</keyword>
<feature type="non-terminal residue" evidence="3">
    <location>
        <position position="991"/>
    </location>
</feature>
<dbReference type="Proteomes" id="UP000243217">
    <property type="component" value="Unassembled WGS sequence"/>
</dbReference>
<dbReference type="OrthoDB" id="63357at2759"/>
<keyword evidence="2" id="KW-0472">Membrane</keyword>
<reference evidence="3 4" key="1">
    <citation type="journal article" date="2014" name="Genome Biol. Evol.">
        <title>The secreted proteins of Achlya hypogyna and Thraustotheca clavata identify the ancestral oomycete secretome and reveal gene acquisitions by horizontal gene transfer.</title>
        <authorList>
            <person name="Misner I."/>
            <person name="Blouin N."/>
            <person name="Leonard G."/>
            <person name="Richards T.A."/>
            <person name="Lane C.E."/>
        </authorList>
    </citation>
    <scope>NUCLEOTIDE SEQUENCE [LARGE SCALE GENOMIC DNA]</scope>
    <source>
        <strain evidence="3 4">ATCC 34112</strain>
    </source>
</reference>
<feature type="region of interest" description="Disordered" evidence="1">
    <location>
        <begin position="705"/>
        <end position="725"/>
    </location>
</feature>
<feature type="transmembrane region" description="Helical" evidence="2">
    <location>
        <begin position="161"/>
        <end position="185"/>
    </location>
</feature>
<dbReference type="InterPro" id="IPR013761">
    <property type="entry name" value="SAM/pointed_sf"/>
</dbReference>
<comment type="caution">
    <text evidence="3">The sequence shown here is derived from an EMBL/GenBank/DDBJ whole genome shotgun (WGS) entry which is preliminary data.</text>
</comment>
<dbReference type="EMBL" id="JNBS01000545">
    <property type="protein sequence ID" value="OQS04823.1"/>
    <property type="molecule type" value="Genomic_DNA"/>
</dbReference>
<name>A0A1W0A3G1_9STRA</name>
<gene>
    <name evidence="3" type="ORF">THRCLA_02968</name>
</gene>
<feature type="region of interest" description="Disordered" evidence="1">
    <location>
        <begin position="655"/>
        <end position="684"/>
    </location>
</feature>
<keyword evidence="4" id="KW-1185">Reference proteome</keyword>
<feature type="transmembrane region" description="Helical" evidence="2">
    <location>
        <begin position="129"/>
        <end position="149"/>
    </location>
</feature>
<dbReference type="AlphaFoldDB" id="A0A1W0A3G1"/>
<sequence length="991" mass="113415">MTMELNNCLLSIHVGGIPAHVTTAAWYGDSIAPWTARTTSSAKSNTISVVEKIIHVETEIYLEGDMTQIRSPMKDICRCLLIFSVIYYRVTSIYYPMWLVYQRQNSPMWQFTMKNYMGLVIHKRERNNLFILFLLSSEAIMSVEDIVMYCQHTVYTIPSSIISLVMDYMSISRVIWPCAFLLLGFSRILQLSFGPQYALFLSEDLFFLGAPVVWFYIPTYVTAQGMSLMQGYRWTGQYIYHFTSTVCNVYVKQFAVFSLYVALFGYFTILSCIVTLIVGKIWQRMTHTKSITACIFGNQRITCTSTLTIHKNSPLERILLKSTDHFPPAIAHQITQAKKPGTELCVALSLAAEGLVCVAYGKRNILALLKWGIPYPIQNKYGHIASIEEHTVKYDPSLTKDALTKNPSRLVLQVIAEYYLSEPFCNLKLMADELEREISAMESRLLDVKLTMEAEKVNWERANKLNRHGTHWKKAAKCPDPTTTTSIEKKQCKPECKPSLNQLLKRPTNEWSNKDVVAWMEHLQFFEISRLAKATAITGAQLLAAHLVLSDLHLRQLLRVTSVDATWKEFVREVASLHKHHNDTTKAQQNQEDIALPHIPTTCQVQKRVKRTQPMVTCWICSKLCVRPPKFKNTTFYCSIQCQERAQQSRIAVQSSEFPQNNLTNPPRRPLPKPTKQMSNTTKPKASLTALTTGLLLTTQSLLPPSTNNPITQTKPTGHIHSKHLPRGRSNQVQIDNQCTSRISMYKLEPKATLTLSALFLPSPKLLHILLSFLSTSSWTSTLQLNRAWHTAFNADDSLWKFLVMLRWSDANCIEPLIVHEYQTRRPPSWRSALATLIRKCNRWANDNVRILNNPETWTMAMMHSEYCADELKLILNAATGVIVGVETSYKLIQALIPDMTTMDILHAIEKGEYILMTCRRLMLFHATRIPPFEHWPSFVNKAFLTIQIPPGRVCQHVIRITRRKYKKLLTDMLDGLLKRAKSNKRKEAIE</sequence>
<feature type="transmembrane region" description="Helical" evidence="2">
    <location>
        <begin position="197"/>
        <end position="217"/>
    </location>
</feature>
<evidence type="ECO:0000313" key="3">
    <source>
        <dbReference type="EMBL" id="OQS04823.1"/>
    </source>
</evidence>
<feature type="transmembrane region" description="Helical" evidence="2">
    <location>
        <begin position="254"/>
        <end position="279"/>
    </location>
</feature>
<protein>
    <recommendedName>
        <fullName evidence="5">F-box domain-containing protein</fullName>
    </recommendedName>
</protein>
<evidence type="ECO:0000256" key="1">
    <source>
        <dbReference type="SAM" id="MobiDB-lite"/>
    </source>
</evidence>
<keyword evidence="2" id="KW-1133">Transmembrane helix</keyword>
<dbReference type="InterPro" id="IPR036047">
    <property type="entry name" value="F-box-like_dom_sf"/>
</dbReference>
<evidence type="ECO:0008006" key="5">
    <source>
        <dbReference type="Google" id="ProtNLM"/>
    </source>
</evidence>
<evidence type="ECO:0000313" key="4">
    <source>
        <dbReference type="Proteomes" id="UP000243217"/>
    </source>
</evidence>
<evidence type="ECO:0000256" key="2">
    <source>
        <dbReference type="SAM" id="Phobius"/>
    </source>
</evidence>
<accession>A0A1W0A3G1</accession>
<dbReference type="Gene3D" id="1.10.150.50">
    <property type="entry name" value="Transcription Factor, Ets-1"/>
    <property type="match status" value="1"/>
</dbReference>
<dbReference type="SUPFAM" id="SSF81383">
    <property type="entry name" value="F-box domain"/>
    <property type="match status" value="1"/>
</dbReference>
<organism evidence="3 4">
    <name type="scientific">Thraustotheca clavata</name>
    <dbReference type="NCBI Taxonomy" id="74557"/>
    <lineage>
        <taxon>Eukaryota</taxon>
        <taxon>Sar</taxon>
        <taxon>Stramenopiles</taxon>
        <taxon>Oomycota</taxon>
        <taxon>Saprolegniomycetes</taxon>
        <taxon>Saprolegniales</taxon>
        <taxon>Achlyaceae</taxon>
        <taxon>Thraustotheca</taxon>
    </lineage>
</organism>